<gene>
    <name evidence="3" type="ORF">SSX86_017885</name>
</gene>
<accession>A0AAP0D3E2</accession>
<feature type="domain" description="GIR1-like zinc ribbon" evidence="2">
    <location>
        <begin position="65"/>
        <end position="91"/>
    </location>
</feature>
<evidence type="ECO:0000313" key="4">
    <source>
        <dbReference type="Proteomes" id="UP001408789"/>
    </source>
</evidence>
<protein>
    <recommendedName>
        <fullName evidence="2">GIR1-like zinc ribbon domain-containing protein</fullName>
    </recommendedName>
</protein>
<name>A0AAP0D3E2_9ASTR</name>
<dbReference type="InterPro" id="IPR055281">
    <property type="entry name" value="GIR1-2/SIED1"/>
</dbReference>
<dbReference type="InterPro" id="IPR056440">
    <property type="entry name" value="Zn-ribbon_GIR1"/>
</dbReference>
<dbReference type="AlphaFoldDB" id="A0AAP0D3E2"/>
<evidence type="ECO:0000256" key="1">
    <source>
        <dbReference type="SAM" id="MobiDB-lite"/>
    </source>
</evidence>
<reference evidence="3 4" key="1">
    <citation type="submission" date="2024-04" db="EMBL/GenBank/DDBJ databases">
        <title>The reference genome of an endangered Asteraceae, Deinandra increscens subsp. villosa, native to the Central Coast of California.</title>
        <authorList>
            <person name="Guilliams M."/>
            <person name="Hasenstab-Lehman K."/>
            <person name="Meyer R."/>
            <person name="Mcevoy S."/>
        </authorList>
    </citation>
    <scope>NUCLEOTIDE SEQUENCE [LARGE SCALE GENOMIC DNA]</scope>
    <source>
        <tissue evidence="3">Leaf</tissue>
    </source>
</reference>
<dbReference type="Proteomes" id="UP001408789">
    <property type="component" value="Unassembled WGS sequence"/>
</dbReference>
<comment type="caution">
    <text evidence="3">The sequence shown here is derived from an EMBL/GenBank/DDBJ whole genome shotgun (WGS) entry which is preliminary data.</text>
</comment>
<dbReference type="EMBL" id="JBCNJP010000018">
    <property type="protein sequence ID" value="KAK9064013.1"/>
    <property type="molecule type" value="Genomic_DNA"/>
</dbReference>
<feature type="region of interest" description="Disordered" evidence="1">
    <location>
        <begin position="31"/>
        <end position="55"/>
    </location>
</feature>
<keyword evidence="4" id="KW-1185">Reference proteome</keyword>
<dbReference type="PANTHER" id="PTHR33177">
    <property type="entry name" value="PUTATIVE-RELATED"/>
    <property type="match status" value="1"/>
</dbReference>
<organism evidence="3 4">
    <name type="scientific">Deinandra increscens subsp. villosa</name>
    <dbReference type="NCBI Taxonomy" id="3103831"/>
    <lineage>
        <taxon>Eukaryota</taxon>
        <taxon>Viridiplantae</taxon>
        <taxon>Streptophyta</taxon>
        <taxon>Embryophyta</taxon>
        <taxon>Tracheophyta</taxon>
        <taxon>Spermatophyta</taxon>
        <taxon>Magnoliopsida</taxon>
        <taxon>eudicotyledons</taxon>
        <taxon>Gunneridae</taxon>
        <taxon>Pentapetalae</taxon>
        <taxon>asterids</taxon>
        <taxon>campanulids</taxon>
        <taxon>Asterales</taxon>
        <taxon>Asteraceae</taxon>
        <taxon>Asteroideae</taxon>
        <taxon>Heliantheae alliance</taxon>
        <taxon>Madieae</taxon>
        <taxon>Madiinae</taxon>
        <taxon>Deinandra</taxon>
    </lineage>
</organism>
<evidence type="ECO:0000313" key="3">
    <source>
        <dbReference type="EMBL" id="KAK9064013.1"/>
    </source>
</evidence>
<evidence type="ECO:0000259" key="2">
    <source>
        <dbReference type="Pfam" id="PF24747"/>
    </source>
</evidence>
<feature type="compositionally biased region" description="Polar residues" evidence="1">
    <location>
        <begin position="39"/>
        <end position="51"/>
    </location>
</feature>
<dbReference type="PANTHER" id="PTHR33177:SF74">
    <property type="entry name" value="PROTEIN GL2-INTERACTING REPRESSOR 1"/>
    <property type="match status" value="1"/>
</dbReference>
<sequence length="113" mass="12997">MVSMKGIKRENDEVSFKSLFVHGSSSNLKVEAADKQGDHYSSPSQQDSSHGPMTIEHEVDDGIELILLGCMRCYMYVMVREENLKCPRCRKADCLRDLFLEKPVKENKIMKRE</sequence>
<proteinExistence type="predicted"/>
<dbReference type="Pfam" id="PF24747">
    <property type="entry name" value="Zn-ribbon_GIR1"/>
    <property type="match status" value="1"/>
</dbReference>